<feature type="transmembrane region" description="Helical" evidence="1">
    <location>
        <begin position="41"/>
        <end position="61"/>
    </location>
</feature>
<dbReference type="PANTHER" id="PTHR40765">
    <property type="entry name" value="ESX-2 SECRETION SYSTEM ATPASE ECCB2"/>
    <property type="match status" value="1"/>
</dbReference>
<dbReference type="AlphaFoldDB" id="A0A2X0VQZ9"/>
<name>A0A2X0VQZ9_9ACTO</name>
<dbReference type="GO" id="GO:0005576">
    <property type="term" value="C:extracellular region"/>
    <property type="evidence" value="ECO:0007669"/>
    <property type="project" value="TreeGrafter"/>
</dbReference>
<dbReference type="OrthoDB" id="3847604at2"/>
<dbReference type="InterPro" id="IPR007795">
    <property type="entry name" value="T7SS_EccB"/>
</dbReference>
<proteinExistence type="predicted"/>
<evidence type="ECO:0000313" key="3">
    <source>
        <dbReference type="Proteomes" id="UP000250192"/>
    </source>
</evidence>
<keyword evidence="1" id="KW-1133">Transmembrane helix</keyword>
<keyword evidence="1" id="KW-0812">Transmembrane</keyword>
<evidence type="ECO:0000313" key="2">
    <source>
        <dbReference type="EMBL" id="SPT56342.1"/>
    </source>
</evidence>
<organism evidence="2 3">
    <name type="scientific">Schaalia odontolytica</name>
    <dbReference type="NCBI Taxonomy" id="1660"/>
    <lineage>
        <taxon>Bacteria</taxon>
        <taxon>Bacillati</taxon>
        <taxon>Actinomycetota</taxon>
        <taxon>Actinomycetes</taxon>
        <taxon>Actinomycetales</taxon>
        <taxon>Actinomycetaceae</taxon>
        <taxon>Schaalia</taxon>
    </lineage>
</organism>
<reference evidence="2 3" key="1">
    <citation type="submission" date="2018-06" db="EMBL/GenBank/DDBJ databases">
        <authorList>
            <consortium name="Pathogen Informatics"/>
            <person name="Doyle S."/>
        </authorList>
    </citation>
    <scope>NUCLEOTIDE SEQUENCE [LARGE SCALE GENOMIC DNA]</scope>
    <source>
        <strain evidence="2 3">NCTC9935</strain>
    </source>
</reference>
<dbReference type="PANTHER" id="PTHR40765:SF2">
    <property type="entry name" value="ESX-2 SECRETION SYSTEM ATPASE ECCB2"/>
    <property type="match status" value="1"/>
</dbReference>
<dbReference type="Proteomes" id="UP000250192">
    <property type="component" value="Unassembled WGS sequence"/>
</dbReference>
<keyword evidence="3" id="KW-1185">Reference proteome</keyword>
<accession>A0A2X0VQZ9</accession>
<evidence type="ECO:0000256" key="1">
    <source>
        <dbReference type="SAM" id="Phobius"/>
    </source>
</evidence>
<dbReference type="InterPro" id="IPR044857">
    <property type="entry name" value="T7SS_EccB_R1"/>
</dbReference>
<dbReference type="GeneID" id="93757860"/>
<dbReference type="Pfam" id="PF05108">
    <property type="entry name" value="T7SS_ESX1_EccB"/>
    <property type="match status" value="1"/>
</dbReference>
<sequence length="483" mass="51626">MPSSKDILEAQRFNRHRLITAFTSGTPDGREVDPPSPVRPLIFGALVAIIMCVIGVGMRFFNANPNLDGKNFVLVDVKSTGARYFLANGVLHPISNVTTARLLSQEGTLDVISASASSLADKPRGAQIGLPGVPDDVPISSQLGSAWLSCDLEGTYHTWVGQKLPEENFPLTPAVSALVTPDHGKTTYFVDAATEKKYLIDETDSRLSDWTLAFQNRVGYPVEVDPQWVDLFPSGTPLRSWSYSEIPNAGAPATDLPGPLKDANLTIGTVVEQTDAKGEVQFSYLVVNSSQLAVFNSTAARLYRDAPATRQFGTDMFKDVTPVHADFIGEDWPRYEDFSDPVWDDQKADASNRTALCAHMSTTNKAVPKLGLYTMPHQRAVQASYDAESVNSPSGPTTTRTVTVAGGSGALVAITSAGSQAAAYAFVSDQGYIHSLGATPTVSMNALGWKQDDVAAIPETWANLIPPGTDMTPQAAASSVGLS</sequence>
<dbReference type="Gene3D" id="3.30.2390.20">
    <property type="entry name" value="Type VII secretion system EccB, repeat 1 domain"/>
    <property type="match status" value="1"/>
</dbReference>
<gene>
    <name evidence="2" type="primary">eccB1</name>
    <name evidence="2" type="ORF">NCTC9935_01872</name>
</gene>
<keyword evidence="1" id="KW-0472">Membrane</keyword>
<dbReference type="EMBL" id="UAPR01000010">
    <property type="protein sequence ID" value="SPT56342.1"/>
    <property type="molecule type" value="Genomic_DNA"/>
</dbReference>
<protein>
    <submittedName>
        <fullName evidence="2">Type VII secretion system protein eccB1</fullName>
    </submittedName>
</protein>
<dbReference type="RefSeq" id="WP_111824330.1">
    <property type="nucleotide sequence ID" value="NZ_CBDERX010000079.1"/>
</dbReference>